<dbReference type="InterPro" id="IPR036691">
    <property type="entry name" value="Endo/exonu/phosph_ase_sf"/>
</dbReference>
<dbReference type="PANTHER" id="PTHR35218">
    <property type="entry name" value="RNASE H DOMAIN-CONTAINING PROTEIN"/>
    <property type="match status" value="1"/>
</dbReference>
<protein>
    <submittedName>
        <fullName evidence="1">Uncharacterized protein</fullName>
    </submittedName>
</protein>
<accession>A0A9D5AC78</accession>
<gene>
    <name evidence="1" type="ORF">KIW84_050282</name>
</gene>
<dbReference type="Proteomes" id="UP001058974">
    <property type="component" value="Chromosome 5"/>
</dbReference>
<proteinExistence type="predicted"/>
<evidence type="ECO:0000313" key="2">
    <source>
        <dbReference type="Proteomes" id="UP001058974"/>
    </source>
</evidence>
<comment type="caution">
    <text evidence="1">The sequence shown here is derived from an EMBL/GenBank/DDBJ whole genome shotgun (WGS) entry which is preliminary data.</text>
</comment>
<dbReference type="AlphaFoldDB" id="A0A9D5AC78"/>
<dbReference type="Gramene" id="Psat05G0028200-T1">
    <property type="protein sequence ID" value="KAI5402621.1"/>
    <property type="gene ID" value="KIW84_050282"/>
</dbReference>
<dbReference type="EMBL" id="JAMSHJ010000005">
    <property type="protein sequence ID" value="KAI5402621.1"/>
    <property type="molecule type" value="Genomic_DNA"/>
</dbReference>
<reference evidence="1 2" key="1">
    <citation type="journal article" date="2022" name="Nat. Genet.">
        <title>Improved pea reference genome and pan-genome highlight genomic features and evolutionary characteristics.</title>
        <authorList>
            <person name="Yang T."/>
            <person name="Liu R."/>
            <person name="Luo Y."/>
            <person name="Hu S."/>
            <person name="Wang D."/>
            <person name="Wang C."/>
            <person name="Pandey M.K."/>
            <person name="Ge S."/>
            <person name="Xu Q."/>
            <person name="Li N."/>
            <person name="Li G."/>
            <person name="Huang Y."/>
            <person name="Saxena R.K."/>
            <person name="Ji Y."/>
            <person name="Li M."/>
            <person name="Yan X."/>
            <person name="He Y."/>
            <person name="Liu Y."/>
            <person name="Wang X."/>
            <person name="Xiang C."/>
            <person name="Varshney R.K."/>
            <person name="Ding H."/>
            <person name="Gao S."/>
            <person name="Zong X."/>
        </authorList>
    </citation>
    <scope>NUCLEOTIDE SEQUENCE [LARGE SCALE GENOMIC DNA]</scope>
    <source>
        <strain evidence="1 2">cv. Zhongwan 6</strain>
    </source>
</reference>
<dbReference type="PANTHER" id="PTHR35218:SF7">
    <property type="entry name" value="ENDONUCLEASE_EXONUCLEASE_PHOSPHATASE"/>
    <property type="match status" value="1"/>
</dbReference>
<name>A0A9D5AC78_PEA</name>
<organism evidence="1 2">
    <name type="scientific">Pisum sativum</name>
    <name type="common">Garden pea</name>
    <name type="synonym">Lathyrus oleraceus</name>
    <dbReference type="NCBI Taxonomy" id="3888"/>
    <lineage>
        <taxon>Eukaryota</taxon>
        <taxon>Viridiplantae</taxon>
        <taxon>Streptophyta</taxon>
        <taxon>Embryophyta</taxon>
        <taxon>Tracheophyta</taxon>
        <taxon>Spermatophyta</taxon>
        <taxon>Magnoliopsida</taxon>
        <taxon>eudicotyledons</taxon>
        <taxon>Gunneridae</taxon>
        <taxon>Pentapetalae</taxon>
        <taxon>rosids</taxon>
        <taxon>fabids</taxon>
        <taxon>Fabales</taxon>
        <taxon>Fabaceae</taxon>
        <taxon>Papilionoideae</taxon>
        <taxon>50 kb inversion clade</taxon>
        <taxon>NPAAA clade</taxon>
        <taxon>Hologalegina</taxon>
        <taxon>IRL clade</taxon>
        <taxon>Fabeae</taxon>
        <taxon>Lathyrus</taxon>
    </lineage>
</organism>
<evidence type="ECO:0000313" key="1">
    <source>
        <dbReference type="EMBL" id="KAI5402621.1"/>
    </source>
</evidence>
<keyword evidence="2" id="KW-1185">Reference proteome</keyword>
<dbReference type="Gene3D" id="3.60.10.10">
    <property type="entry name" value="Endonuclease/exonuclease/phosphatase"/>
    <property type="match status" value="1"/>
</dbReference>
<sequence length="174" mass="19992">MQGGKRGCEVSYKNVVTRIDPIFMHEGDNEEVQEHKVTTEIDMDGIRIEEVSIGGLHNSLQKLGFDKVISSSNMGYAGGIIVTWRKDRMNITLSSKEEQSIHLRIRILTGEKWMFTFIYASPNVDMTSRLWDNLKNRARNIRSPWILAVYFNETAYANNNKFGVQASHRKCMAF</sequence>